<dbReference type="Pfam" id="PF05684">
    <property type="entry name" value="DUF819"/>
    <property type="match status" value="1"/>
</dbReference>
<evidence type="ECO:0000313" key="3">
    <source>
        <dbReference type="Proteomes" id="UP000269154"/>
    </source>
</evidence>
<feature type="transmembrane region" description="Helical" evidence="1">
    <location>
        <begin position="34"/>
        <end position="53"/>
    </location>
</feature>
<feature type="transmembrane region" description="Helical" evidence="1">
    <location>
        <begin position="303"/>
        <end position="320"/>
    </location>
</feature>
<dbReference type="InterPro" id="IPR008537">
    <property type="entry name" value="DUF819"/>
</dbReference>
<feature type="transmembrane region" description="Helical" evidence="1">
    <location>
        <begin position="278"/>
        <end position="297"/>
    </location>
</feature>
<keyword evidence="1" id="KW-1133">Transmembrane helix</keyword>
<keyword evidence="1" id="KW-0472">Membrane</keyword>
<feature type="transmembrane region" description="Helical" evidence="1">
    <location>
        <begin position="65"/>
        <end position="89"/>
    </location>
</feature>
<proteinExistence type="predicted"/>
<evidence type="ECO:0000313" key="2">
    <source>
        <dbReference type="EMBL" id="RQH46180.1"/>
    </source>
</evidence>
<feature type="transmembrane region" description="Helical" evidence="1">
    <location>
        <begin position="12"/>
        <end position="28"/>
    </location>
</feature>
<dbReference type="AlphaFoldDB" id="A0A3N6PNZ4"/>
<feature type="transmembrane region" description="Helical" evidence="1">
    <location>
        <begin position="223"/>
        <end position="241"/>
    </location>
</feature>
<feature type="transmembrane region" description="Helical" evidence="1">
    <location>
        <begin position="156"/>
        <end position="178"/>
    </location>
</feature>
<feature type="transmembrane region" description="Helical" evidence="1">
    <location>
        <begin position="247"/>
        <end position="266"/>
    </location>
</feature>
<gene>
    <name evidence="2" type="ORF">D5R40_10045</name>
</gene>
<feature type="transmembrane region" description="Helical" evidence="1">
    <location>
        <begin position="95"/>
        <end position="116"/>
    </location>
</feature>
<dbReference type="Proteomes" id="UP000269154">
    <property type="component" value="Unassembled WGS sequence"/>
</dbReference>
<keyword evidence="3" id="KW-1185">Reference proteome</keyword>
<keyword evidence="1" id="KW-0812">Transmembrane</keyword>
<dbReference type="RefSeq" id="WP_124154576.1">
    <property type="nucleotide sequence ID" value="NZ_CAWOLW010000357.1"/>
</dbReference>
<feature type="transmembrane region" description="Helical" evidence="1">
    <location>
        <begin position="123"/>
        <end position="144"/>
    </location>
</feature>
<protein>
    <submittedName>
        <fullName evidence="2">DUF819 family protein</fullName>
    </submittedName>
</protein>
<dbReference type="OrthoDB" id="653763at2"/>
<reference evidence="2 3" key="1">
    <citation type="journal article" date="2018" name="ACS Chem. Biol.">
        <title>Ketoreductase domain dysfunction expands chemodiversity: malyngamide biosynthesis in the cyanobacterium Okeania hirsuta.</title>
        <authorList>
            <person name="Moss N.A."/>
            <person name="Leao T."/>
            <person name="Rankin M."/>
            <person name="McCullough T.M."/>
            <person name="Qu P."/>
            <person name="Korobeynikov A."/>
            <person name="Smith J.L."/>
            <person name="Gerwick L."/>
            <person name="Gerwick W.H."/>
        </authorList>
    </citation>
    <scope>NUCLEOTIDE SEQUENCE [LARGE SCALE GENOMIC DNA]</scope>
    <source>
        <strain evidence="2 3">PAB10Feb10-1</strain>
    </source>
</reference>
<dbReference type="EMBL" id="RCBY01000042">
    <property type="protein sequence ID" value="RQH46180.1"/>
    <property type="molecule type" value="Genomic_DNA"/>
</dbReference>
<sequence length="385" mass="41349">MTNSLIQPEQNFAIWAILLSAATIGFWSEQKKWGASISGAVITMLVTFFLSNLRIIPIDAPVYNVVWSFLVPFSIPLLLFQANILQIMHECGRVLIAYFLGALGTILGTILAYYLIPIGELDWKLAGVFCATYIGGSVNFFATAQIIELNLDSGDLLAAGTAADNLAMTLFFLLLFALPSLKWVKQFFPGNNLPQDTSFLEQSKRNFSESLTQELSVLDMSKALAISGISGALGISIASLLGIPKAAILFTTILIVSLATIFPQYLGKLTVADKIGTLLMQIFFAVIGASANIWKVLEFGPVLFFFAGVILTVHLLFLLLGGKLLNLELAELVVASNANLGGATTAAAMAKAKNWYQLVTPAILCGIFGYALATFIGVALANFLG</sequence>
<evidence type="ECO:0000256" key="1">
    <source>
        <dbReference type="SAM" id="Phobius"/>
    </source>
</evidence>
<accession>A0A3N6PNZ4</accession>
<dbReference type="PANTHER" id="PTHR34289">
    <property type="entry name" value="PROTEIN, PUTATIVE (DUF819)-RELATED"/>
    <property type="match status" value="1"/>
</dbReference>
<name>A0A3N6PNZ4_9CYAN</name>
<feature type="transmembrane region" description="Helical" evidence="1">
    <location>
        <begin position="358"/>
        <end position="384"/>
    </location>
</feature>
<comment type="caution">
    <text evidence="2">The sequence shown here is derived from an EMBL/GenBank/DDBJ whole genome shotgun (WGS) entry which is preliminary data.</text>
</comment>
<organism evidence="2 3">
    <name type="scientific">Okeania hirsuta</name>
    <dbReference type="NCBI Taxonomy" id="1458930"/>
    <lineage>
        <taxon>Bacteria</taxon>
        <taxon>Bacillati</taxon>
        <taxon>Cyanobacteriota</taxon>
        <taxon>Cyanophyceae</taxon>
        <taxon>Oscillatoriophycideae</taxon>
        <taxon>Oscillatoriales</taxon>
        <taxon>Microcoleaceae</taxon>
        <taxon>Okeania</taxon>
    </lineage>
</organism>
<dbReference type="PANTHER" id="PTHR34289:SF8">
    <property type="entry name" value="DUF819 DOMAIN-CONTAINING PROTEIN"/>
    <property type="match status" value="1"/>
</dbReference>